<dbReference type="AlphaFoldDB" id="A0A5C6SZ36"/>
<keyword evidence="2" id="KW-0732">Signal</keyword>
<name>A0A5C6SZ36_FUSOC</name>
<sequence>MRFTISLVTAIASGSGALAEPTTAHPRSATISGPETTAQPLELRDLIGDPTQWYQVQTTAKPDDSLLIGLRNFTQRDGDVDTCEYNSLVALLNWNYFECINAPYTVISGHGGCGRDDLYTSCSSNVAAGIDGDKIICTKRGSICVTYSIFDDLDATSFTPFLGCGDPGATNLELARTWTGSADNQATKPPESSSDISPTTNSGEIQSSGTADAQPTENNAGCRQGSTAHLQVWFGLLLVGALLK</sequence>
<evidence type="ECO:0000256" key="1">
    <source>
        <dbReference type="SAM" id="MobiDB-lite"/>
    </source>
</evidence>
<evidence type="ECO:0000256" key="2">
    <source>
        <dbReference type="SAM" id="SignalP"/>
    </source>
</evidence>
<accession>A0A5C6SZ36</accession>
<evidence type="ECO:0008006" key="5">
    <source>
        <dbReference type="Google" id="ProtNLM"/>
    </source>
</evidence>
<reference evidence="3 4" key="1">
    <citation type="submission" date="2019-07" db="EMBL/GenBank/DDBJ databases">
        <title>The First High-Quality Draft Genome Sequence of the Causal Agent of the Current Panama Disease Epidemic.</title>
        <authorList>
            <person name="Warmington R.J."/>
            <person name="Kay W."/>
            <person name="Jeffries A."/>
            <person name="Bebber D."/>
            <person name="Moore K."/>
            <person name="Studholme D.J."/>
        </authorList>
    </citation>
    <scope>NUCLEOTIDE SEQUENCE [LARGE SCALE GENOMIC DNA]</scope>
    <source>
        <strain evidence="3 4">TR4</strain>
    </source>
</reference>
<evidence type="ECO:0000313" key="3">
    <source>
        <dbReference type="EMBL" id="TXC03802.1"/>
    </source>
</evidence>
<evidence type="ECO:0000313" key="4">
    <source>
        <dbReference type="Proteomes" id="UP000321331"/>
    </source>
</evidence>
<gene>
    <name evidence="3" type="ORF">FocTR4_00000041</name>
</gene>
<feature type="region of interest" description="Disordered" evidence="1">
    <location>
        <begin position="181"/>
        <end position="222"/>
    </location>
</feature>
<organism evidence="3 4">
    <name type="scientific">Fusarium oxysporum f. sp. cubense</name>
    <dbReference type="NCBI Taxonomy" id="61366"/>
    <lineage>
        <taxon>Eukaryota</taxon>
        <taxon>Fungi</taxon>
        <taxon>Dikarya</taxon>
        <taxon>Ascomycota</taxon>
        <taxon>Pezizomycotina</taxon>
        <taxon>Sordariomycetes</taxon>
        <taxon>Hypocreomycetidae</taxon>
        <taxon>Hypocreales</taxon>
        <taxon>Nectriaceae</taxon>
        <taxon>Fusarium</taxon>
        <taxon>Fusarium oxysporum species complex</taxon>
    </lineage>
</organism>
<proteinExistence type="predicted"/>
<dbReference type="Proteomes" id="UP000321331">
    <property type="component" value="Unassembled WGS sequence"/>
</dbReference>
<dbReference type="EMBL" id="VMNF01000007">
    <property type="protein sequence ID" value="TXC03802.1"/>
    <property type="molecule type" value="Genomic_DNA"/>
</dbReference>
<feature type="signal peptide" evidence="2">
    <location>
        <begin position="1"/>
        <end position="19"/>
    </location>
</feature>
<feature type="chain" id="PRO_5022666746" description="Secreted protein" evidence="2">
    <location>
        <begin position="20"/>
        <end position="244"/>
    </location>
</feature>
<comment type="caution">
    <text evidence="3">The sequence shown here is derived from an EMBL/GenBank/DDBJ whole genome shotgun (WGS) entry which is preliminary data.</text>
</comment>
<protein>
    <recommendedName>
        <fullName evidence="5">Secreted protein</fullName>
    </recommendedName>
</protein>